<keyword evidence="1" id="KW-1133">Transmembrane helix</keyword>
<dbReference type="RefSeq" id="XP_005774871.1">
    <property type="nucleotide sequence ID" value="XM_005774814.1"/>
</dbReference>
<feature type="transmembrane region" description="Helical" evidence="1">
    <location>
        <begin position="74"/>
        <end position="95"/>
    </location>
</feature>
<protein>
    <recommendedName>
        <fullName evidence="4">Transmembrane protein 107</fullName>
    </recommendedName>
</protein>
<keyword evidence="1" id="KW-0472">Membrane</keyword>
<organism evidence="2 3">
    <name type="scientific">Emiliania huxleyi (strain CCMP1516)</name>
    <dbReference type="NCBI Taxonomy" id="280463"/>
    <lineage>
        <taxon>Eukaryota</taxon>
        <taxon>Haptista</taxon>
        <taxon>Haptophyta</taxon>
        <taxon>Prymnesiophyceae</taxon>
        <taxon>Isochrysidales</taxon>
        <taxon>Noelaerhabdaceae</taxon>
        <taxon>Emiliania</taxon>
    </lineage>
</organism>
<accession>A0A0D3JG07</accession>
<evidence type="ECO:0008006" key="4">
    <source>
        <dbReference type="Google" id="ProtNLM"/>
    </source>
</evidence>
<keyword evidence="1" id="KW-0812">Transmembrane</keyword>
<dbReference type="AlphaFoldDB" id="A0A0D3JG07"/>
<dbReference type="Proteomes" id="UP000013827">
    <property type="component" value="Unassembled WGS sequence"/>
</dbReference>
<evidence type="ECO:0000313" key="3">
    <source>
        <dbReference type="Proteomes" id="UP000013827"/>
    </source>
</evidence>
<evidence type="ECO:0000256" key="1">
    <source>
        <dbReference type="SAM" id="Phobius"/>
    </source>
</evidence>
<reference evidence="2" key="2">
    <citation type="submission" date="2024-10" db="UniProtKB">
        <authorList>
            <consortium name="EnsemblProtists"/>
        </authorList>
    </citation>
    <scope>IDENTIFICATION</scope>
</reference>
<name>A0A0D3JG07_EMIH1</name>
<dbReference type="EnsemblProtists" id="EOD22442">
    <property type="protein sequence ID" value="EOD22442"/>
    <property type="gene ID" value="EMIHUDRAFT_240302"/>
</dbReference>
<sequence length="168" mass="17185">MLIRPPLVARPPPPVARSSVLCRDQQSLDQQALLGDAFVSMIYGAVQGVVDAILSPLADAEPELFTSTERLPGSAAQGAALALTWVAAALLLRLYDPSLTRGDAAQAGTACIATWAGAVALAEGGLLLLSSAGIGPGPLDVAELGFLTGSLSVLAGWRWILWRTVGGG</sequence>
<keyword evidence="3" id="KW-1185">Reference proteome</keyword>
<dbReference type="GeneID" id="17267994"/>
<reference evidence="3" key="1">
    <citation type="journal article" date="2013" name="Nature">
        <title>Pan genome of the phytoplankton Emiliania underpins its global distribution.</title>
        <authorList>
            <person name="Read B.A."/>
            <person name="Kegel J."/>
            <person name="Klute M.J."/>
            <person name="Kuo A."/>
            <person name="Lefebvre S.C."/>
            <person name="Maumus F."/>
            <person name="Mayer C."/>
            <person name="Miller J."/>
            <person name="Monier A."/>
            <person name="Salamov A."/>
            <person name="Young J."/>
            <person name="Aguilar M."/>
            <person name="Claverie J.M."/>
            <person name="Frickenhaus S."/>
            <person name="Gonzalez K."/>
            <person name="Herman E.K."/>
            <person name="Lin Y.C."/>
            <person name="Napier J."/>
            <person name="Ogata H."/>
            <person name="Sarno A.F."/>
            <person name="Shmutz J."/>
            <person name="Schroeder D."/>
            <person name="de Vargas C."/>
            <person name="Verret F."/>
            <person name="von Dassow P."/>
            <person name="Valentin K."/>
            <person name="Van de Peer Y."/>
            <person name="Wheeler G."/>
            <person name="Dacks J.B."/>
            <person name="Delwiche C.F."/>
            <person name="Dyhrman S.T."/>
            <person name="Glockner G."/>
            <person name="John U."/>
            <person name="Richards T."/>
            <person name="Worden A.Z."/>
            <person name="Zhang X."/>
            <person name="Grigoriev I.V."/>
            <person name="Allen A.E."/>
            <person name="Bidle K."/>
            <person name="Borodovsky M."/>
            <person name="Bowler C."/>
            <person name="Brownlee C."/>
            <person name="Cock J.M."/>
            <person name="Elias M."/>
            <person name="Gladyshev V.N."/>
            <person name="Groth M."/>
            <person name="Guda C."/>
            <person name="Hadaegh A."/>
            <person name="Iglesias-Rodriguez M.D."/>
            <person name="Jenkins J."/>
            <person name="Jones B.M."/>
            <person name="Lawson T."/>
            <person name="Leese F."/>
            <person name="Lindquist E."/>
            <person name="Lobanov A."/>
            <person name="Lomsadze A."/>
            <person name="Malik S.B."/>
            <person name="Marsh M.E."/>
            <person name="Mackinder L."/>
            <person name="Mock T."/>
            <person name="Mueller-Roeber B."/>
            <person name="Pagarete A."/>
            <person name="Parker M."/>
            <person name="Probert I."/>
            <person name="Quesneville H."/>
            <person name="Raines C."/>
            <person name="Rensing S.A."/>
            <person name="Riano-Pachon D.M."/>
            <person name="Richier S."/>
            <person name="Rokitta S."/>
            <person name="Shiraiwa Y."/>
            <person name="Soanes D.M."/>
            <person name="van der Giezen M."/>
            <person name="Wahlund T.M."/>
            <person name="Williams B."/>
            <person name="Wilson W."/>
            <person name="Wolfe G."/>
            <person name="Wurch L.L."/>
        </authorList>
    </citation>
    <scope>NUCLEOTIDE SEQUENCE</scope>
</reference>
<feature type="transmembrane region" description="Helical" evidence="1">
    <location>
        <begin position="107"/>
        <end position="129"/>
    </location>
</feature>
<feature type="transmembrane region" description="Helical" evidence="1">
    <location>
        <begin position="141"/>
        <end position="161"/>
    </location>
</feature>
<evidence type="ECO:0000313" key="2">
    <source>
        <dbReference type="EnsemblProtists" id="EOD22442"/>
    </source>
</evidence>
<proteinExistence type="predicted"/>
<dbReference type="PaxDb" id="2903-EOD22442"/>
<dbReference type="HOGENOM" id="CLU_135323_0_0_1"/>
<dbReference type="KEGG" id="ehx:EMIHUDRAFT_240302"/>